<gene>
    <name evidence="4" type="ORF">QE152_g19893</name>
</gene>
<reference evidence="4 5" key="1">
    <citation type="journal article" date="2024" name="BMC Genomics">
        <title>De novo assembly and annotation of Popillia japonica's genome with initial clues to its potential as an invasive pest.</title>
        <authorList>
            <person name="Cucini C."/>
            <person name="Boschi S."/>
            <person name="Funari R."/>
            <person name="Cardaioli E."/>
            <person name="Iannotti N."/>
            <person name="Marturano G."/>
            <person name="Paoli F."/>
            <person name="Bruttini M."/>
            <person name="Carapelli A."/>
            <person name="Frati F."/>
            <person name="Nardi F."/>
        </authorList>
    </citation>
    <scope>NUCLEOTIDE SEQUENCE [LARGE SCALE GENOMIC DNA]</scope>
    <source>
        <strain evidence="4">DMR45628</strain>
    </source>
</reference>
<dbReference type="GO" id="GO:0003676">
    <property type="term" value="F:nucleic acid binding"/>
    <property type="evidence" value="ECO:0007669"/>
    <property type="project" value="InterPro"/>
</dbReference>
<name>A0AAW1KPS5_POPJA</name>
<accession>A0AAW1KPS5</accession>
<dbReference type="AlphaFoldDB" id="A0AAW1KPS5"/>
<dbReference type="SMART" id="SM00343">
    <property type="entry name" value="ZnF_C2HC"/>
    <property type="match status" value="2"/>
</dbReference>
<dbReference type="InterPro" id="IPR001878">
    <property type="entry name" value="Znf_CCHC"/>
</dbReference>
<proteinExistence type="predicted"/>
<sequence>MSKFTRSTKVLNNSENTDNETDKLTFILNKLEEMCKIVKNQTDTIKKQNVMIEQQSNRIELLEKTVRLKSVENDNTFKNICKFCKNIPETADRDKDGACADNPAISGVKDNIESRGRVIASRSAEWNTRSTKTVSTRDENKKENRKSNQNGTIVRGTKVGFAGNFTAADRMAWLYVGNARNETKTKDIENFLKVKFPTTKFAIEEIIKHEHNKSANKSFKIGFDLKILDEIQKAEIWPNNIIVKIGFDLKILDEIQKAEIWPNNIIVKRKSHRHGGALILIKQGIEYPNLDIISGMSSEIDIEIAAVGLPQSNAIIVSIYRSPNAENKSKYKDYERGNKKTLSLEVGIVGFKGTKSGGVVIECKSKEDYEKLKNAADKKIKKKYNIKVPELVNPSVKILDLKNAADKKIKKKYNIKVPELVNPSVKILDIEDSFTEKELEDYIQNAFLKHEDLVLKIKISRKMKTKYMTIMEVDPLTHTRILNEGKLSIGWSTCRVFDYIRVFRCFRCWGFDHRASECSKDSKCLKCGVGDHTKENCESSAWKCVNCSEANITLKLHLDVDYSPFSEDCQSLKRKLDLQRRKINTESISQ</sequence>
<evidence type="ECO:0000256" key="1">
    <source>
        <dbReference type="SAM" id="Coils"/>
    </source>
</evidence>
<dbReference type="Proteomes" id="UP001458880">
    <property type="component" value="Unassembled WGS sequence"/>
</dbReference>
<evidence type="ECO:0000256" key="2">
    <source>
        <dbReference type="SAM" id="MobiDB-lite"/>
    </source>
</evidence>
<dbReference type="Gene3D" id="4.10.60.10">
    <property type="entry name" value="Zinc finger, CCHC-type"/>
    <property type="match status" value="1"/>
</dbReference>
<dbReference type="GO" id="GO:0008270">
    <property type="term" value="F:zinc ion binding"/>
    <property type="evidence" value="ECO:0007669"/>
    <property type="project" value="InterPro"/>
</dbReference>
<feature type="compositionally biased region" description="Polar residues" evidence="2">
    <location>
        <begin position="124"/>
        <end position="134"/>
    </location>
</feature>
<feature type="domain" description="CCHC-type" evidence="3">
    <location>
        <begin position="523"/>
        <end position="539"/>
    </location>
</feature>
<keyword evidence="1" id="KW-0175">Coiled coil</keyword>
<evidence type="ECO:0000313" key="5">
    <source>
        <dbReference type="Proteomes" id="UP001458880"/>
    </source>
</evidence>
<feature type="domain" description="CCHC-type" evidence="3">
    <location>
        <begin position="504"/>
        <end position="520"/>
    </location>
</feature>
<comment type="caution">
    <text evidence="4">The sequence shown here is derived from an EMBL/GenBank/DDBJ whole genome shotgun (WGS) entry which is preliminary data.</text>
</comment>
<dbReference type="EMBL" id="JASPKY010000193">
    <property type="protein sequence ID" value="KAK9721970.1"/>
    <property type="molecule type" value="Genomic_DNA"/>
</dbReference>
<dbReference type="InterPro" id="IPR036875">
    <property type="entry name" value="Znf_CCHC_sf"/>
</dbReference>
<feature type="coiled-coil region" evidence="1">
    <location>
        <begin position="28"/>
        <end position="65"/>
    </location>
</feature>
<dbReference type="SUPFAM" id="SSF57756">
    <property type="entry name" value="Retrovirus zinc finger-like domains"/>
    <property type="match status" value="1"/>
</dbReference>
<evidence type="ECO:0000313" key="4">
    <source>
        <dbReference type="EMBL" id="KAK9721970.1"/>
    </source>
</evidence>
<protein>
    <recommendedName>
        <fullName evidence="3">CCHC-type domain-containing protein</fullName>
    </recommendedName>
</protein>
<evidence type="ECO:0000259" key="3">
    <source>
        <dbReference type="SMART" id="SM00343"/>
    </source>
</evidence>
<keyword evidence="5" id="KW-1185">Reference proteome</keyword>
<organism evidence="4 5">
    <name type="scientific">Popillia japonica</name>
    <name type="common">Japanese beetle</name>
    <dbReference type="NCBI Taxonomy" id="7064"/>
    <lineage>
        <taxon>Eukaryota</taxon>
        <taxon>Metazoa</taxon>
        <taxon>Ecdysozoa</taxon>
        <taxon>Arthropoda</taxon>
        <taxon>Hexapoda</taxon>
        <taxon>Insecta</taxon>
        <taxon>Pterygota</taxon>
        <taxon>Neoptera</taxon>
        <taxon>Endopterygota</taxon>
        <taxon>Coleoptera</taxon>
        <taxon>Polyphaga</taxon>
        <taxon>Scarabaeiformia</taxon>
        <taxon>Scarabaeidae</taxon>
        <taxon>Rutelinae</taxon>
        <taxon>Popillia</taxon>
    </lineage>
</organism>
<feature type="region of interest" description="Disordered" evidence="2">
    <location>
        <begin position="123"/>
        <end position="151"/>
    </location>
</feature>
<feature type="compositionally biased region" description="Basic and acidic residues" evidence="2">
    <location>
        <begin position="135"/>
        <end position="146"/>
    </location>
</feature>